<dbReference type="Gene3D" id="1.10.620.20">
    <property type="entry name" value="Ribonucleotide Reductase, subunit A"/>
    <property type="match status" value="1"/>
</dbReference>
<organism evidence="4 5">
    <name type="scientific">Candidatus Glassbacteria bacterium GWA2_58_10</name>
    <dbReference type="NCBI Taxonomy" id="1817865"/>
    <lineage>
        <taxon>Bacteria</taxon>
        <taxon>Candidatus Glassiibacteriota</taxon>
    </lineage>
</organism>
<evidence type="ECO:0000256" key="1">
    <source>
        <dbReference type="SAM" id="MobiDB-lite"/>
    </source>
</evidence>
<feature type="signal peptide" evidence="2">
    <location>
        <begin position="1"/>
        <end position="26"/>
    </location>
</feature>
<protein>
    <recommendedName>
        <fullName evidence="3">TRASH domain-containing protein</fullName>
    </recommendedName>
</protein>
<evidence type="ECO:0000256" key="2">
    <source>
        <dbReference type="SAM" id="SignalP"/>
    </source>
</evidence>
<proteinExistence type="predicted"/>
<evidence type="ECO:0000313" key="5">
    <source>
        <dbReference type="Proteomes" id="UP000176992"/>
    </source>
</evidence>
<feature type="domain" description="TRASH" evidence="3">
    <location>
        <begin position="37"/>
        <end position="72"/>
    </location>
</feature>
<gene>
    <name evidence="4" type="ORF">A2Z86_05825</name>
</gene>
<dbReference type="SMART" id="SM00746">
    <property type="entry name" value="TRASH"/>
    <property type="match status" value="2"/>
</dbReference>
<comment type="caution">
    <text evidence="4">The sequence shown here is derived from an EMBL/GenBank/DDBJ whole genome shotgun (WGS) entry which is preliminary data.</text>
</comment>
<dbReference type="Pfam" id="PF04945">
    <property type="entry name" value="YHS"/>
    <property type="match status" value="2"/>
</dbReference>
<sequence length="168" mass="18640">MQRSIIIALASLSFLFFAFDSARSFAKGEEQKSQDLCPVMGHKIDSKVYTDYQGRRIYFCCTECVKKFKANPAAYQTKTAAQSTVPASGARKQTECPVMGMKITPGVYIDYKGKRVSFCCPSCLEKFNANPEELIRKMEADGVVFEKSPSAKSVTPGQTEKGKGEHQH</sequence>
<feature type="domain" description="TRASH" evidence="3">
    <location>
        <begin position="96"/>
        <end position="131"/>
    </location>
</feature>
<dbReference type="EMBL" id="MFIV01000080">
    <property type="protein sequence ID" value="OGF98587.1"/>
    <property type="molecule type" value="Genomic_DNA"/>
</dbReference>
<accession>A0A1F5YEG6</accession>
<dbReference type="Proteomes" id="UP000176992">
    <property type="component" value="Unassembled WGS sequence"/>
</dbReference>
<dbReference type="InterPro" id="IPR009078">
    <property type="entry name" value="Ferritin-like_SF"/>
</dbReference>
<dbReference type="AlphaFoldDB" id="A0A1F5YEG6"/>
<dbReference type="InterPro" id="IPR012348">
    <property type="entry name" value="RNR-like"/>
</dbReference>
<feature type="region of interest" description="Disordered" evidence="1">
    <location>
        <begin position="146"/>
        <end position="168"/>
    </location>
</feature>
<name>A0A1F5YEG6_9BACT</name>
<keyword evidence="2" id="KW-0732">Signal</keyword>
<evidence type="ECO:0000313" key="4">
    <source>
        <dbReference type="EMBL" id="OGF98587.1"/>
    </source>
</evidence>
<dbReference type="GO" id="GO:0016491">
    <property type="term" value="F:oxidoreductase activity"/>
    <property type="evidence" value="ECO:0007669"/>
    <property type="project" value="InterPro"/>
</dbReference>
<reference evidence="4 5" key="1">
    <citation type="journal article" date="2016" name="Nat. Commun.">
        <title>Thousands of microbial genomes shed light on interconnected biogeochemical processes in an aquifer system.</title>
        <authorList>
            <person name="Anantharaman K."/>
            <person name="Brown C.T."/>
            <person name="Hug L.A."/>
            <person name="Sharon I."/>
            <person name="Castelle C.J."/>
            <person name="Probst A.J."/>
            <person name="Thomas B.C."/>
            <person name="Singh A."/>
            <person name="Wilkins M.J."/>
            <person name="Karaoz U."/>
            <person name="Brodie E.L."/>
            <person name="Williams K.H."/>
            <person name="Hubbard S.S."/>
            <person name="Banfield J.F."/>
        </authorList>
    </citation>
    <scope>NUCLEOTIDE SEQUENCE [LARGE SCALE GENOMIC DNA]</scope>
</reference>
<dbReference type="InterPro" id="IPR011017">
    <property type="entry name" value="TRASH_dom"/>
</dbReference>
<dbReference type="InterPro" id="IPR007029">
    <property type="entry name" value="YHS_dom"/>
</dbReference>
<feature type="chain" id="PRO_5009522442" description="TRASH domain-containing protein" evidence="2">
    <location>
        <begin position="27"/>
        <end position="168"/>
    </location>
</feature>
<dbReference type="SUPFAM" id="SSF47240">
    <property type="entry name" value="Ferritin-like"/>
    <property type="match status" value="1"/>
</dbReference>
<evidence type="ECO:0000259" key="3">
    <source>
        <dbReference type="SMART" id="SM00746"/>
    </source>
</evidence>